<keyword evidence="1 4" id="KW-0378">Hydrolase</keyword>
<dbReference type="PANTHER" id="PTHR14226:SF76">
    <property type="entry name" value="NTE FAMILY PROTEIN RSSA"/>
    <property type="match status" value="1"/>
</dbReference>
<dbReference type="GO" id="GO:0016042">
    <property type="term" value="P:lipid catabolic process"/>
    <property type="evidence" value="ECO:0007669"/>
    <property type="project" value="UniProtKB-UniRule"/>
</dbReference>
<dbReference type="GO" id="GO:0016787">
    <property type="term" value="F:hydrolase activity"/>
    <property type="evidence" value="ECO:0007669"/>
    <property type="project" value="UniProtKB-UniRule"/>
</dbReference>
<name>A0A098C2C5_9BACT</name>
<keyword evidence="3 4" id="KW-0443">Lipid metabolism</keyword>
<dbReference type="HOGENOM" id="CLU_014750_2_0_10"/>
<evidence type="ECO:0000313" key="7">
    <source>
        <dbReference type="Proteomes" id="UP000032417"/>
    </source>
</evidence>
<dbReference type="Pfam" id="PF01734">
    <property type="entry name" value="Patatin"/>
    <property type="match status" value="1"/>
</dbReference>
<evidence type="ECO:0000256" key="4">
    <source>
        <dbReference type="PROSITE-ProRule" id="PRU01161"/>
    </source>
</evidence>
<dbReference type="SUPFAM" id="SSF52151">
    <property type="entry name" value="FabD/lysophospholipase-like"/>
    <property type="match status" value="1"/>
</dbReference>
<reference evidence="6 7" key="1">
    <citation type="submission" date="2014-08" db="EMBL/GenBank/DDBJ databases">
        <authorList>
            <person name="Wibberg D."/>
        </authorList>
    </citation>
    <scope>NUCLEOTIDE SEQUENCE [LARGE SCALE GENOMIC DNA]</scope>
    <source>
        <strain evidence="7">ING2-E5B</strain>
    </source>
</reference>
<feature type="active site" description="Nucleophile" evidence="4">
    <location>
        <position position="73"/>
    </location>
</feature>
<protein>
    <recommendedName>
        <fullName evidence="5">PNPLA domain-containing protein</fullName>
    </recommendedName>
</protein>
<feature type="active site" description="Proton acceptor" evidence="4">
    <location>
        <position position="223"/>
    </location>
</feature>
<organism evidence="6 7">
    <name type="scientific">Fermentimonas caenicola</name>
    <dbReference type="NCBI Taxonomy" id="1562970"/>
    <lineage>
        <taxon>Bacteria</taxon>
        <taxon>Pseudomonadati</taxon>
        <taxon>Bacteroidota</taxon>
        <taxon>Bacteroidia</taxon>
        <taxon>Bacteroidales</taxon>
        <taxon>Dysgonomonadaceae</taxon>
        <taxon>Fermentimonas</taxon>
    </lineage>
</organism>
<keyword evidence="7" id="KW-1185">Reference proteome</keyword>
<dbReference type="Proteomes" id="UP000032417">
    <property type="component" value="Chromosome 1"/>
</dbReference>
<dbReference type="EMBL" id="LN515532">
    <property type="protein sequence ID" value="CEA16576.1"/>
    <property type="molecule type" value="Genomic_DNA"/>
</dbReference>
<dbReference type="PROSITE" id="PS51635">
    <property type="entry name" value="PNPLA"/>
    <property type="match status" value="1"/>
</dbReference>
<gene>
    <name evidence="6" type="ORF">ING2E5B_1837</name>
</gene>
<dbReference type="PANTHER" id="PTHR14226">
    <property type="entry name" value="NEUROPATHY TARGET ESTERASE/SWISS CHEESE D.MELANOGASTER"/>
    <property type="match status" value="1"/>
</dbReference>
<dbReference type="KEGG" id="pbt:ING2E5B_1837"/>
<feature type="short sequence motif" description="DGA/G" evidence="4">
    <location>
        <begin position="223"/>
        <end position="225"/>
    </location>
</feature>
<dbReference type="CDD" id="cd07205">
    <property type="entry name" value="Pat_PNPLA6_PNPLA7_NTE1_like"/>
    <property type="match status" value="1"/>
</dbReference>
<keyword evidence="2 4" id="KW-0442">Lipid degradation</keyword>
<evidence type="ECO:0000256" key="2">
    <source>
        <dbReference type="ARBA" id="ARBA00022963"/>
    </source>
</evidence>
<accession>A0A098C2C5</accession>
<proteinExistence type="predicted"/>
<dbReference type="STRING" id="1562970.ING2E5B_1837"/>
<evidence type="ECO:0000256" key="1">
    <source>
        <dbReference type="ARBA" id="ARBA00022801"/>
    </source>
</evidence>
<dbReference type="AlphaFoldDB" id="A0A098C2C5"/>
<evidence type="ECO:0000256" key="3">
    <source>
        <dbReference type="ARBA" id="ARBA00023098"/>
    </source>
</evidence>
<evidence type="ECO:0000259" key="5">
    <source>
        <dbReference type="PROSITE" id="PS51635"/>
    </source>
</evidence>
<dbReference type="Gene3D" id="3.40.1090.10">
    <property type="entry name" value="Cytosolic phospholipase A2 catalytic domain"/>
    <property type="match status" value="2"/>
</dbReference>
<dbReference type="PATRIC" id="fig|1562970.3.peg.1819"/>
<feature type="short sequence motif" description="GXSXG" evidence="4">
    <location>
        <begin position="71"/>
        <end position="75"/>
    </location>
</feature>
<dbReference type="Pfam" id="PF19143">
    <property type="entry name" value="Omp85_2"/>
    <property type="match status" value="1"/>
</dbReference>
<evidence type="ECO:0000313" key="6">
    <source>
        <dbReference type="EMBL" id="CEA16576.1"/>
    </source>
</evidence>
<feature type="short sequence motif" description="GXGXXG" evidence="4">
    <location>
        <begin position="44"/>
        <end position="49"/>
    </location>
</feature>
<sequence>MKKRLSIICIYLFLVIVVLGSEVNKVATPGSNPQRKKVGVVLSGGGAKGFAHVGVLKVLEEIGIPIDYIAGTSMGAVVGGLYAVGYTTDMIDSLIQVQDWNHLMSDGVYRENIPAFRRNNQSRYVVSLPYEFPFGENSRIVSLPAGVYTGQNIYNLFLNSTIGYHHNISFDDLPIPFGCISADVRTGNEIVMREGNLAEAIRASMAIPGVFTPVERDSMLLIDGGVVNNYPVDLVRSMGADIVIGVTFSRDEKELEQSRGTISEITQQIWNFIGQYKLNNNISDTDILITPDVYPFGMMDFHKTAIDTIIQRGFTAAIEHRDELTKLKKSLSIDTNFYNQTKKRNPYLELDTLTINNIYVEGITQRERSYLNRWIDNYNGSITREELDNMISKIYGSGMFDRVYYRFEGEDPFDLIITVDVKEANRLNLGIHFDSNDLAAILANTTIRLNSSLNSMFDITTRLSRDPFLMIDYSINRGIFFKGGINYKIGKNDLSIYDRGKLLYNLGITRNSLNLVFSEFYFGNIMLHLGAQMEHFHFYKAMGSVFESPQSELNDLLYFNYLLNGVYDNLNKDFFPTSGLYFSFQYSLHTDNFVSMENEAPLNVVRMKMLKPFSLSDKIFITPRITARYIMNDSVPRMYRNLVGGRTDGHYMPQQISLQGSTGMEFLENMVFSTDVNIHYNFTTNNYLYTNLNFTIHNNHLHTLLEGDSFLGVNLGYSYLTVAGPLRLELGYSELSRRFHPYVSYGYYF</sequence>
<dbReference type="InterPro" id="IPR050301">
    <property type="entry name" value="NTE"/>
</dbReference>
<feature type="domain" description="PNPLA" evidence="5">
    <location>
        <begin position="40"/>
        <end position="236"/>
    </location>
</feature>
<dbReference type="InterPro" id="IPR016035">
    <property type="entry name" value="Acyl_Trfase/lysoPLipase"/>
</dbReference>
<dbReference type="InterPro" id="IPR002641">
    <property type="entry name" value="PNPLA_dom"/>
</dbReference>
<dbReference type="InterPro" id="IPR043864">
    <property type="entry name" value="Omp85-like_dom"/>
</dbReference>